<name>I3UMI6_9CAUD</name>
<dbReference type="EMBL" id="HQ317390">
    <property type="protein sequence ID" value="AFK66701.1"/>
    <property type="molecule type" value="Genomic_DNA"/>
</dbReference>
<gene>
    <name evidence="1" type="ORF">COPG_00105</name>
</gene>
<dbReference type="RefSeq" id="YP_006489291.1">
    <property type="nucleotide sequence ID" value="NC_018088.1"/>
</dbReference>
<evidence type="ECO:0000313" key="1">
    <source>
        <dbReference type="EMBL" id="AFK66701.1"/>
    </source>
</evidence>
<reference evidence="1 2" key="1">
    <citation type="journal article" date="2013" name="Extremophiles">
        <title>Genomic analysis of cold-active Colwelliaphage 9A and psychrophilic phage-host interactions.</title>
        <authorList>
            <person name="Colangelo-Lillis J.R."/>
            <person name="Deming J.W."/>
        </authorList>
    </citation>
    <scope>NUCLEOTIDE SEQUENCE [LARGE SCALE GENOMIC DNA]</scope>
    <source>
        <strain evidence="1">9A</strain>
    </source>
</reference>
<dbReference type="Proteomes" id="UP000005266">
    <property type="component" value="Segment"/>
</dbReference>
<keyword evidence="2" id="KW-1185">Reference proteome</keyword>
<dbReference type="GeneID" id="13165522"/>
<accession>I3UMI6</accession>
<protein>
    <submittedName>
        <fullName evidence="1">Uncharacterized protein</fullName>
    </submittedName>
</protein>
<evidence type="ECO:0000313" key="2">
    <source>
        <dbReference type="Proteomes" id="UP000005266"/>
    </source>
</evidence>
<sequence>MFDNIPKLECVSEIVKKAKERDAHMITIAVDTRCLLGVVAKPQLDKPFLGEDIDIILMNEVFNRIRTHRWNWIKNSSCKHIRISLDITNKVCRLQNRDGENISYKQFRYQSGR</sequence>
<proteinExistence type="predicted"/>
<organism evidence="1 2">
    <name type="scientific">Colwellia phage 9A</name>
    <dbReference type="NCBI Taxonomy" id="765765"/>
    <lineage>
        <taxon>Viruses</taxon>
        <taxon>Duplodnaviria</taxon>
        <taxon>Heunggongvirae</taxon>
        <taxon>Uroviricota</taxon>
        <taxon>Caudoviricetes</taxon>
        <taxon>Franklinbayvirus</taxon>
        <taxon>Franklinbayvirus fv9A</taxon>
    </lineage>
</organism>
<dbReference type="KEGG" id="vg:13165522"/>